<evidence type="ECO:0000313" key="5">
    <source>
        <dbReference type="Proteomes" id="UP000480178"/>
    </source>
</evidence>
<dbReference type="AlphaFoldDB" id="A0A6C0GEK1"/>
<dbReference type="GO" id="GO:0016020">
    <property type="term" value="C:membrane"/>
    <property type="evidence" value="ECO:0007669"/>
    <property type="project" value="TreeGrafter"/>
</dbReference>
<name>A0A6C0GEK1_9BACT</name>
<dbReference type="GO" id="GO:0016810">
    <property type="term" value="F:hydrolase activity, acting on carbon-nitrogen (but not peptide) bonds"/>
    <property type="evidence" value="ECO:0007669"/>
    <property type="project" value="InterPro"/>
</dbReference>
<dbReference type="SUPFAM" id="SSF88713">
    <property type="entry name" value="Glycoside hydrolase/deacetylase"/>
    <property type="match status" value="1"/>
</dbReference>
<gene>
    <name evidence="4" type="ORF">GXP67_06755</name>
</gene>
<evidence type="ECO:0000259" key="3">
    <source>
        <dbReference type="PROSITE" id="PS51677"/>
    </source>
</evidence>
<dbReference type="Gene3D" id="3.20.20.370">
    <property type="entry name" value="Glycoside hydrolase/deacetylase"/>
    <property type="match status" value="1"/>
</dbReference>
<keyword evidence="5" id="KW-1185">Reference proteome</keyword>
<protein>
    <submittedName>
        <fullName evidence="4">Polysaccharide deacetylase family protein</fullName>
    </submittedName>
</protein>
<dbReference type="PANTHER" id="PTHR10587:SF133">
    <property type="entry name" value="CHITIN DEACETYLASE 1-RELATED"/>
    <property type="match status" value="1"/>
</dbReference>
<evidence type="ECO:0000256" key="2">
    <source>
        <dbReference type="ARBA" id="ARBA00022801"/>
    </source>
</evidence>
<reference evidence="4 5" key="1">
    <citation type="submission" date="2020-01" db="EMBL/GenBank/DDBJ databases">
        <authorList>
            <person name="Kim M.K."/>
        </authorList>
    </citation>
    <scope>NUCLEOTIDE SEQUENCE [LARGE SCALE GENOMIC DNA]</scope>
    <source>
        <strain evidence="4 5">172606-1</strain>
    </source>
</reference>
<evidence type="ECO:0000313" key="4">
    <source>
        <dbReference type="EMBL" id="QHT66378.1"/>
    </source>
</evidence>
<keyword evidence="1" id="KW-0479">Metal-binding</keyword>
<dbReference type="GO" id="GO:0005975">
    <property type="term" value="P:carbohydrate metabolic process"/>
    <property type="evidence" value="ECO:0007669"/>
    <property type="project" value="InterPro"/>
</dbReference>
<accession>A0A6C0GEK1</accession>
<evidence type="ECO:0000256" key="1">
    <source>
        <dbReference type="ARBA" id="ARBA00022723"/>
    </source>
</evidence>
<dbReference type="InterPro" id="IPR011330">
    <property type="entry name" value="Glyco_hydro/deAcase_b/a-brl"/>
</dbReference>
<dbReference type="GO" id="GO:0046872">
    <property type="term" value="F:metal ion binding"/>
    <property type="evidence" value="ECO:0007669"/>
    <property type="project" value="UniProtKB-KW"/>
</dbReference>
<keyword evidence="2" id="KW-0378">Hydrolase</keyword>
<dbReference type="Pfam" id="PF01522">
    <property type="entry name" value="Polysacc_deac_1"/>
    <property type="match status" value="1"/>
</dbReference>
<dbReference type="Proteomes" id="UP000480178">
    <property type="component" value="Chromosome"/>
</dbReference>
<dbReference type="PROSITE" id="PS51677">
    <property type="entry name" value="NODB"/>
    <property type="match status" value="1"/>
</dbReference>
<sequence>MQMLFLLFNLWLGFIVYSPAEKLDTPNRQVAITFDDLPASYGESEKILPKLIYILKKNQVPATGFINEAKLYENNREVSRRTQLLRDWLRAGLDLGNHSFSHVSIDQVSVQEYKQEIIRGEKITKRILGEAGKQMKYYRHTQLRTGPTQAYKMELEKFLKEKHYTIAPVTIDNDEYIFAHIYARAKARKDTATMNQVVNSYIPYMDTIFAFYEKLSTDFLEYEPKQILLLHANELNADHMETLLSMMKKRDYQFISLDEALEDKAYLLPDAQANKGYSWIQRWMLAKGLAILEQPQVPLFISELFEKYPNH</sequence>
<dbReference type="KEGG" id="rhoz:GXP67_06755"/>
<dbReference type="InterPro" id="IPR002509">
    <property type="entry name" value="NODB_dom"/>
</dbReference>
<dbReference type="InterPro" id="IPR050248">
    <property type="entry name" value="Polysacc_deacetylase_ArnD"/>
</dbReference>
<organism evidence="4 5">
    <name type="scientific">Rhodocytophaga rosea</name>
    <dbReference type="NCBI Taxonomy" id="2704465"/>
    <lineage>
        <taxon>Bacteria</taxon>
        <taxon>Pseudomonadati</taxon>
        <taxon>Bacteroidota</taxon>
        <taxon>Cytophagia</taxon>
        <taxon>Cytophagales</taxon>
        <taxon>Rhodocytophagaceae</taxon>
        <taxon>Rhodocytophaga</taxon>
    </lineage>
</organism>
<dbReference type="RefSeq" id="WP_162442436.1">
    <property type="nucleotide sequence ID" value="NZ_CP048222.1"/>
</dbReference>
<proteinExistence type="predicted"/>
<feature type="domain" description="NodB homology" evidence="3">
    <location>
        <begin position="28"/>
        <end position="255"/>
    </location>
</feature>
<dbReference type="PANTHER" id="PTHR10587">
    <property type="entry name" value="GLYCOSYL TRANSFERASE-RELATED"/>
    <property type="match status" value="1"/>
</dbReference>
<dbReference type="EMBL" id="CP048222">
    <property type="protein sequence ID" value="QHT66378.1"/>
    <property type="molecule type" value="Genomic_DNA"/>
</dbReference>